<dbReference type="Proteomes" id="UP001226691">
    <property type="component" value="Unassembled WGS sequence"/>
</dbReference>
<dbReference type="GO" id="GO:0009002">
    <property type="term" value="F:serine-type D-Ala-D-Ala carboxypeptidase activity"/>
    <property type="evidence" value="ECO:0007669"/>
    <property type="project" value="UniProtKB-EC"/>
</dbReference>
<keyword evidence="2" id="KW-0645">Protease</keyword>
<evidence type="ECO:0000259" key="1">
    <source>
        <dbReference type="Pfam" id="PF00144"/>
    </source>
</evidence>
<dbReference type="PANTHER" id="PTHR46825">
    <property type="entry name" value="D-ALANYL-D-ALANINE-CARBOXYPEPTIDASE/ENDOPEPTIDASE AMPH"/>
    <property type="match status" value="1"/>
</dbReference>
<dbReference type="RefSeq" id="WP_307483081.1">
    <property type="nucleotide sequence ID" value="NZ_JAUTBF010000001.1"/>
</dbReference>
<comment type="caution">
    <text evidence="2">The sequence shown here is derived from an EMBL/GenBank/DDBJ whole genome shotgun (WGS) entry which is preliminary data.</text>
</comment>
<dbReference type="SUPFAM" id="SSF56601">
    <property type="entry name" value="beta-lactamase/transpeptidase-like"/>
    <property type="match status" value="1"/>
</dbReference>
<dbReference type="InterPro" id="IPR050491">
    <property type="entry name" value="AmpC-like"/>
</dbReference>
<dbReference type="InterPro" id="IPR001466">
    <property type="entry name" value="Beta-lactam-related"/>
</dbReference>
<name>A0ABU0TUY1_MICTR</name>
<proteinExistence type="predicted"/>
<keyword evidence="2" id="KW-0121">Carboxypeptidase</keyword>
<dbReference type="EC" id="3.4.16.4" evidence="2"/>
<reference evidence="2 3" key="1">
    <citation type="submission" date="2023-07" db="EMBL/GenBank/DDBJ databases">
        <title>Functional and genomic diversity of the sorghum phyllosphere microbiome.</title>
        <authorList>
            <person name="Shade A."/>
        </authorList>
    </citation>
    <scope>NUCLEOTIDE SEQUENCE [LARGE SCALE GENOMIC DNA]</scope>
    <source>
        <strain evidence="2 3">SORGH_AS_1207</strain>
    </source>
</reference>
<dbReference type="Pfam" id="PF00144">
    <property type="entry name" value="Beta-lactamase"/>
    <property type="match status" value="1"/>
</dbReference>
<evidence type="ECO:0000313" key="3">
    <source>
        <dbReference type="Proteomes" id="UP001226691"/>
    </source>
</evidence>
<organism evidence="2 3">
    <name type="scientific">Microbacterium trichothecenolyticum</name>
    <name type="common">Aureobacterium trichothecenolyticum</name>
    <dbReference type="NCBI Taxonomy" id="69370"/>
    <lineage>
        <taxon>Bacteria</taxon>
        <taxon>Bacillati</taxon>
        <taxon>Actinomycetota</taxon>
        <taxon>Actinomycetes</taxon>
        <taxon>Micrococcales</taxon>
        <taxon>Microbacteriaceae</taxon>
        <taxon>Microbacterium</taxon>
    </lineage>
</organism>
<accession>A0ABU0TUY1</accession>
<dbReference type="PANTHER" id="PTHR46825:SF9">
    <property type="entry name" value="BETA-LACTAMASE-RELATED DOMAIN-CONTAINING PROTEIN"/>
    <property type="match status" value="1"/>
</dbReference>
<keyword evidence="3" id="KW-1185">Reference proteome</keyword>
<gene>
    <name evidence="2" type="ORF">QE412_002050</name>
</gene>
<dbReference type="Gene3D" id="3.40.710.10">
    <property type="entry name" value="DD-peptidase/beta-lactamase superfamily"/>
    <property type="match status" value="1"/>
</dbReference>
<dbReference type="EMBL" id="JAUTBF010000001">
    <property type="protein sequence ID" value="MDQ1123477.1"/>
    <property type="molecule type" value="Genomic_DNA"/>
</dbReference>
<evidence type="ECO:0000313" key="2">
    <source>
        <dbReference type="EMBL" id="MDQ1123477.1"/>
    </source>
</evidence>
<keyword evidence="2" id="KW-0378">Hydrolase</keyword>
<dbReference type="InterPro" id="IPR012338">
    <property type="entry name" value="Beta-lactam/transpept-like"/>
</dbReference>
<feature type="domain" description="Beta-lactamase-related" evidence="1">
    <location>
        <begin position="17"/>
        <end position="338"/>
    </location>
</feature>
<protein>
    <submittedName>
        <fullName evidence="2">D-alanyl-D-alanine carboxypeptidase</fullName>
        <ecNumber evidence="2">3.4.16.4</ecNumber>
    </submittedName>
</protein>
<sequence>MTNADAASVVDAWARVWAVPGVAVAVTDDQGIVWQHVHGFADLARGAPLTADHLLQIGSISKVATAMLVLRAADEGLLGLDQPVSEALPWLPEALRGPSLTLRRLLSHTAGLVGSVDALPDEGAQLLSFRGTCTPGETFRYSNVGYLLLGQAVARAVGTPFPEALRRGVLTPSGMRSSPPSVSYDDRDRYAVGCEPARADLPWTPGDALVPAPFFETTAGDGSIAATLGDLAAFARVLLRRGRGDDGTVISEDAYAKMIDSLAPEGEEVLVVPGASTLSSSRYGLGINVETWDDGVVLSHGGGMVGFASFLLTRPGDTRAVVVLTNADGDSPVAEAIARTVDLLFSDRAGEPGAGAVLDPELWAGATDAVRTSKGYVVPPRLPLDAHGDFATPGGRTLSVTATEDGTRVTASLDGVSAPLRWTWNERRLARLDGVSRFGLTWAGRCWLSGDAVYAPKTTTAAEGADAATAVSISSAAGVDPRCGHYRSYTPWYPHLRIVRREGDLFLLAPRGVEAPTDDQILVPLHDGTYRISADPAAPERLRFGPVVDDACTWVDRDGCIYSRTASP</sequence>